<dbReference type="Pfam" id="PF00501">
    <property type="entry name" value="AMP-binding"/>
    <property type="match status" value="1"/>
</dbReference>
<dbReference type="EMBL" id="JACHIV010000001">
    <property type="protein sequence ID" value="MBB5069435.1"/>
    <property type="molecule type" value="Genomic_DNA"/>
</dbReference>
<dbReference type="EC" id="6.2.1.-" evidence="3"/>
<evidence type="ECO:0000259" key="1">
    <source>
        <dbReference type="Pfam" id="PF00501"/>
    </source>
</evidence>
<dbReference type="PANTHER" id="PTHR24096:SF323">
    <property type="entry name" value="BLR3536 PROTEIN"/>
    <property type="match status" value="1"/>
</dbReference>
<feature type="domain" description="AMP-dependent synthetase/ligase" evidence="1">
    <location>
        <begin position="6"/>
        <end position="367"/>
    </location>
</feature>
<organism evidence="3 4">
    <name type="scientific">Saccharopolyspora gloriosae</name>
    <dbReference type="NCBI Taxonomy" id="455344"/>
    <lineage>
        <taxon>Bacteria</taxon>
        <taxon>Bacillati</taxon>
        <taxon>Actinomycetota</taxon>
        <taxon>Actinomycetes</taxon>
        <taxon>Pseudonocardiales</taxon>
        <taxon>Pseudonocardiaceae</taxon>
        <taxon>Saccharopolyspora</taxon>
    </lineage>
</organism>
<dbReference type="Proteomes" id="UP000580474">
    <property type="component" value="Unassembled WGS sequence"/>
</dbReference>
<dbReference type="InterPro" id="IPR045851">
    <property type="entry name" value="AMP-bd_C_sf"/>
</dbReference>
<dbReference type="PANTHER" id="PTHR24096">
    <property type="entry name" value="LONG-CHAIN-FATTY-ACID--COA LIGASE"/>
    <property type="match status" value="1"/>
</dbReference>
<dbReference type="AlphaFoldDB" id="A0A840NH86"/>
<evidence type="ECO:0000259" key="2">
    <source>
        <dbReference type="Pfam" id="PF13193"/>
    </source>
</evidence>
<comment type="caution">
    <text evidence="3">The sequence shown here is derived from an EMBL/GenBank/DDBJ whole genome shotgun (WGS) entry which is preliminary data.</text>
</comment>
<keyword evidence="3" id="KW-0436">Ligase</keyword>
<dbReference type="InterPro" id="IPR025110">
    <property type="entry name" value="AMP-bd_C"/>
</dbReference>
<accession>A0A840NH86</accession>
<dbReference type="Gene3D" id="3.40.50.12780">
    <property type="entry name" value="N-terminal domain of ligase-like"/>
    <property type="match status" value="1"/>
</dbReference>
<dbReference type="RefSeq" id="WP_184479123.1">
    <property type="nucleotide sequence ID" value="NZ_JACHIV010000001.1"/>
</dbReference>
<name>A0A840NH86_9PSEU</name>
<reference evidence="3 4" key="1">
    <citation type="submission" date="2020-08" db="EMBL/GenBank/DDBJ databases">
        <title>Sequencing the genomes of 1000 actinobacteria strains.</title>
        <authorList>
            <person name="Klenk H.-P."/>
        </authorList>
    </citation>
    <scope>NUCLEOTIDE SEQUENCE [LARGE SCALE GENOMIC DNA]</scope>
    <source>
        <strain evidence="3 4">DSM 45582</strain>
    </source>
</reference>
<evidence type="ECO:0000313" key="4">
    <source>
        <dbReference type="Proteomes" id="UP000580474"/>
    </source>
</evidence>
<sequence length="513" mass="55604">MYPGAHAATAPDRPAVIMAGSGDRLTYGELEERSVRLAHSLREAGLERGDVVALLTDNALPAFEVYWAAVRSGLYVTAVNSHLTPAEISYIVGDSGAAALIASAALADAASEVAASAPDVRVRLAFGGEVDGYGDYEAALAESSPVPPADQPRGADMLYSSGTTGRPKGIRPELPDRQVGEEGDILTVVASQLYGIDSGSVYLSPAPIYHAAPLRYCASTHALGGTVVLMEKFEPEQALRAIERYGATHSQWVPTMFIRMLKLPEQVRNRYDLSSHRVAVHAAAPCPAEVKQAMIDWWGPVLYEYYSSTEGIGMTFIDSQQWQRKPGSVGKSVLGTVRICDDDGVELPVGQVGTVYFDREEQAFEYWGDADKTRAARHPEHENWATVGDVGYLDDEDFLFLTDRKAFMIISGGVNIYPQEIEDLLALHPRIADVAVIGVPDPEMGEAVKAVVQPAPGVESGPELERELLEFVRARIAHYKVPRSVDFLDELPRTPTGKLVKGVLKARYAAEPV</sequence>
<dbReference type="PROSITE" id="PS00455">
    <property type="entry name" value="AMP_BINDING"/>
    <property type="match status" value="1"/>
</dbReference>
<dbReference type="SUPFAM" id="SSF56801">
    <property type="entry name" value="Acetyl-CoA synthetase-like"/>
    <property type="match status" value="1"/>
</dbReference>
<dbReference type="Gene3D" id="3.30.300.30">
    <property type="match status" value="1"/>
</dbReference>
<gene>
    <name evidence="3" type="ORF">BJ969_002523</name>
</gene>
<protein>
    <submittedName>
        <fullName evidence="3">Fatty-acyl-CoA synthase</fullName>
        <ecNumber evidence="3">6.2.1.-</ecNumber>
    </submittedName>
</protein>
<proteinExistence type="predicted"/>
<evidence type="ECO:0000313" key="3">
    <source>
        <dbReference type="EMBL" id="MBB5069435.1"/>
    </source>
</evidence>
<keyword evidence="4" id="KW-1185">Reference proteome</keyword>
<feature type="domain" description="AMP-binding enzyme C-terminal" evidence="2">
    <location>
        <begin position="420"/>
        <end position="498"/>
    </location>
</feature>
<dbReference type="InterPro" id="IPR000873">
    <property type="entry name" value="AMP-dep_synth/lig_dom"/>
</dbReference>
<dbReference type="GO" id="GO:0016405">
    <property type="term" value="F:CoA-ligase activity"/>
    <property type="evidence" value="ECO:0007669"/>
    <property type="project" value="TreeGrafter"/>
</dbReference>
<dbReference type="Pfam" id="PF13193">
    <property type="entry name" value="AMP-binding_C"/>
    <property type="match status" value="1"/>
</dbReference>
<dbReference type="InterPro" id="IPR042099">
    <property type="entry name" value="ANL_N_sf"/>
</dbReference>
<dbReference type="InterPro" id="IPR020845">
    <property type="entry name" value="AMP-binding_CS"/>
</dbReference>